<proteinExistence type="predicted"/>
<feature type="coiled-coil region" evidence="1">
    <location>
        <begin position="95"/>
        <end position="133"/>
    </location>
</feature>
<reference evidence="3 4" key="1">
    <citation type="submission" date="2020-01" db="EMBL/GenBank/DDBJ databases">
        <authorList>
            <person name="Chen J."/>
            <person name="Zhu S."/>
            <person name="Yang J."/>
        </authorList>
    </citation>
    <scope>NUCLEOTIDE SEQUENCE [LARGE SCALE GENOMIC DNA]</scope>
    <source>
        <strain evidence="3 4">345S023</strain>
    </source>
</reference>
<accession>A0A7X5LMR8</accession>
<evidence type="ECO:0000313" key="4">
    <source>
        <dbReference type="Proteomes" id="UP000470213"/>
    </source>
</evidence>
<keyword evidence="1" id="KW-0175">Coiled coil</keyword>
<dbReference type="EMBL" id="JAAAWN010000019">
    <property type="protein sequence ID" value="NDV92202.1"/>
    <property type="molecule type" value="Genomic_DNA"/>
</dbReference>
<name>A0A7X5LMR8_9ALTE</name>
<keyword evidence="2" id="KW-0472">Membrane</keyword>
<dbReference type="PRINTS" id="PR01490">
    <property type="entry name" value="RTXTOXIND"/>
</dbReference>
<feature type="transmembrane region" description="Helical" evidence="2">
    <location>
        <begin position="6"/>
        <end position="25"/>
    </location>
</feature>
<organism evidence="3 4">
    <name type="scientific">Alteromonas profundi</name>
    <dbReference type="NCBI Taxonomy" id="2696062"/>
    <lineage>
        <taxon>Bacteria</taxon>
        <taxon>Pseudomonadati</taxon>
        <taxon>Pseudomonadota</taxon>
        <taxon>Gammaproteobacteria</taxon>
        <taxon>Alteromonadales</taxon>
        <taxon>Alteromonadaceae</taxon>
        <taxon>Alteromonas/Salinimonas group</taxon>
        <taxon>Alteromonas</taxon>
    </lineage>
</organism>
<dbReference type="Proteomes" id="UP000470213">
    <property type="component" value="Unassembled WGS sequence"/>
</dbReference>
<dbReference type="PANTHER" id="PTHR30386">
    <property type="entry name" value="MEMBRANE FUSION SUBUNIT OF EMRAB-TOLC MULTIDRUG EFFLUX PUMP"/>
    <property type="match status" value="1"/>
</dbReference>
<dbReference type="Gene3D" id="2.40.30.170">
    <property type="match status" value="1"/>
</dbReference>
<dbReference type="InterPro" id="IPR050739">
    <property type="entry name" value="MFP"/>
</dbReference>
<comment type="caution">
    <text evidence="3">The sequence shown here is derived from an EMBL/GenBank/DDBJ whole genome shotgun (WGS) entry which is preliminary data.</text>
</comment>
<dbReference type="AlphaFoldDB" id="A0A7X5LMR8"/>
<dbReference type="PANTHER" id="PTHR30386:SF28">
    <property type="entry name" value="EXPORTED PROTEIN"/>
    <property type="match status" value="1"/>
</dbReference>
<keyword evidence="2" id="KW-0812">Transmembrane</keyword>
<protein>
    <submittedName>
        <fullName evidence="3">HlyD family efflux transporter periplasmic adaptor subunit</fullName>
    </submittedName>
</protein>
<keyword evidence="4" id="KW-1185">Reference proteome</keyword>
<evidence type="ECO:0000256" key="1">
    <source>
        <dbReference type="SAM" id="Coils"/>
    </source>
</evidence>
<gene>
    <name evidence="3" type="ORF">GTH32_13555</name>
</gene>
<evidence type="ECO:0000313" key="3">
    <source>
        <dbReference type="EMBL" id="NDV92202.1"/>
    </source>
</evidence>
<sequence length="394" mass="43469">MTPKPSYMLATGVLIMWVVIVALFLSTNSYARKTTVTGWLEPAQGIQKVYADQRRGVISNVYVSEAQWVVKGAPLVAINYGVQESFNRNIEDSLIREIENNAGRLEATIARLKRQHKSKQQHLNNRLSNANADALALDTISTLSQQQYLLASEQYDAKTRLLSSGNISKAALNDSKIQAINARRQWQQAKRNSAQKHTEISELEFELRQLPQTLANDIATIENQLSELSRQSLTIAREHKHILYAATDGVVSGLQAYKGKTVSHGLPLLSILPANSTIEAKLLVPVSAAGFIQTGQALDIRYDAFPYQKFGLQQGNIVSISKGLVLPGEWKDAPISLNEPAYLVKAQLSRATIDAYGKTVPLKSGMTFSADVALSQRSLLEWLLEPLFSVSGRL</sequence>
<evidence type="ECO:0000256" key="2">
    <source>
        <dbReference type="SAM" id="Phobius"/>
    </source>
</evidence>
<keyword evidence="2" id="KW-1133">Transmembrane helix</keyword>